<evidence type="ECO:0000313" key="3">
    <source>
        <dbReference type="Proteomes" id="UP001465976"/>
    </source>
</evidence>
<comment type="caution">
    <text evidence="2">The sequence shown here is derived from an EMBL/GenBank/DDBJ whole genome shotgun (WGS) entry which is preliminary data.</text>
</comment>
<gene>
    <name evidence="2" type="ORF">V5O48_010240</name>
</gene>
<accession>A0ABR3F8W6</accession>
<keyword evidence="3" id="KW-1185">Reference proteome</keyword>
<feature type="region of interest" description="Disordered" evidence="1">
    <location>
        <begin position="263"/>
        <end position="289"/>
    </location>
</feature>
<name>A0ABR3F8W6_9AGAR</name>
<feature type="region of interest" description="Disordered" evidence="1">
    <location>
        <begin position="131"/>
        <end position="165"/>
    </location>
</feature>
<dbReference type="EMBL" id="JBAHYK010000726">
    <property type="protein sequence ID" value="KAL0571716.1"/>
    <property type="molecule type" value="Genomic_DNA"/>
</dbReference>
<sequence>MATDIDELNEQIFQSFENDPFEIDVEILSDRSFYYSFCGGIELQYSPTWPAEPFLGSVDLSLEPFIIEDPFSHGTNTTGKRKLELEDVEELEMVHRRTRTRTSSSNGLLPSYNCLANLDLRAHRAFQAYRDGEGRKAASRARNRRARSLTTSLKGSDESNHTILTPSVHSQASGFIYSPAISEIENAKTNKGKAKDTAKSKPSSPTKPSGLSNRNINVAQSTPSSSLDLFSTNDPVSLPTPLVQLLSDYNFSTAKHGRAFTTPSSFSSTTFSTPSTSEPSTCSNSNASWSSSIRSTTPTLYSSSQGSAVTVRITSSNSDEDLQNYLFQAPSSPLARFSTRRNWSCLGSDMGA</sequence>
<feature type="compositionally biased region" description="Basic and acidic residues" evidence="1">
    <location>
        <begin position="188"/>
        <end position="199"/>
    </location>
</feature>
<proteinExistence type="predicted"/>
<evidence type="ECO:0000313" key="2">
    <source>
        <dbReference type="EMBL" id="KAL0571716.1"/>
    </source>
</evidence>
<feature type="compositionally biased region" description="Basic residues" evidence="1">
    <location>
        <begin position="137"/>
        <end position="147"/>
    </location>
</feature>
<protein>
    <submittedName>
        <fullName evidence="2">Uncharacterized protein</fullName>
    </submittedName>
</protein>
<feature type="region of interest" description="Disordered" evidence="1">
    <location>
        <begin position="188"/>
        <end position="219"/>
    </location>
</feature>
<reference evidence="2 3" key="1">
    <citation type="submission" date="2024-02" db="EMBL/GenBank/DDBJ databases">
        <title>A draft genome for the cacao thread blight pathogen Marasmius crinis-equi.</title>
        <authorList>
            <person name="Cohen S.P."/>
            <person name="Baruah I.K."/>
            <person name="Amoako-Attah I."/>
            <person name="Bukari Y."/>
            <person name="Meinhardt L.W."/>
            <person name="Bailey B.A."/>
        </authorList>
    </citation>
    <scope>NUCLEOTIDE SEQUENCE [LARGE SCALE GENOMIC DNA]</scope>
    <source>
        <strain evidence="2 3">GH-76</strain>
    </source>
</reference>
<dbReference type="Proteomes" id="UP001465976">
    <property type="component" value="Unassembled WGS sequence"/>
</dbReference>
<evidence type="ECO:0000256" key="1">
    <source>
        <dbReference type="SAM" id="MobiDB-lite"/>
    </source>
</evidence>
<organism evidence="2 3">
    <name type="scientific">Marasmius crinis-equi</name>
    <dbReference type="NCBI Taxonomy" id="585013"/>
    <lineage>
        <taxon>Eukaryota</taxon>
        <taxon>Fungi</taxon>
        <taxon>Dikarya</taxon>
        <taxon>Basidiomycota</taxon>
        <taxon>Agaricomycotina</taxon>
        <taxon>Agaricomycetes</taxon>
        <taxon>Agaricomycetidae</taxon>
        <taxon>Agaricales</taxon>
        <taxon>Marasmiineae</taxon>
        <taxon>Marasmiaceae</taxon>
        <taxon>Marasmius</taxon>
    </lineage>
</organism>
<feature type="compositionally biased region" description="Low complexity" evidence="1">
    <location>
        <begin position="200"/>
        <end position="209"/>
    </location>
</feature>
<feature type="compositionally biased region" description="Polar residues" evidence="1">
    <location>
        <begin position="210"/>
        <end position="219"/>
    </location>
</feature>